<protein>
    <submittedName>
        <fullName evidence="3">Uncharacterized protein</fullName>
    </submittedName>
</protein>
<sequence>MLNSCRLFGILSPEPALFRHTFYLEHQALETTTIVEAILQLYVLNQGRILVTAGSNSACNTIALKICEHNENHKNRFHGIKGSACHVILSGDHKQLGPVVIDKSAAALGLRQSPTERLMLSKPYEVDAATMGNYDCTLQTRLRYNYRSHPKIMGLFNKLY</sequence>
<dbReference type="GO" id="GO:0005737">
    <property type="term" value="C:cytoplasm"/>
    <property type="evidence" value="ECO:0007669"/>
    <property type="project" value="UniProtKB-SubCell"/>
</dbReference>
<dbReference type="InterPro" id="IPR027417">
    <property type="entry name" value="P-loop_NTPase"/>
</dbReference>
<evidence type="ECO:0000256" key="2">
    <source>
        <dbReference type="ARBA" id="ARBA00022490"/>
    </source>
</evidence>
<dbReference type="AlphaFoldDB" id="A0A484BKU0"/>
<accession>A0A484BKU0</accession>
<proteinExistence type="predicted"/>
<evidence type="ECO:0000313" key="3">
    <source>
        <dbReference type="EMBL" id="TDG49358.1"/>
    </source>
</evidence>
<dbReference type="OrthoDB" id="6513042at2759"/>
<dbReference type="PANTHER" id="PTHR45418:SF5">
    <property type="entry name" value="BRCA2-INTERACTING PROTEIN-LIKE-RELATED"/>
    <property type="match status" value="1"/>
</dbReference>
<gene>
    <name evidence="3" type="ORF">AWZ03_004226</name>
</gene>
<name>A0A484BKU0_DRONA</name>
<organism evidence="3 4">
    <name type="scientific">Drosophila navojoa</name>
    <name type="common">Fruit fly</name>
    <dbReference type="NCBI Taxonomy" id="7232"/>
    <lineage>
        <taxon>Eukaryota</taxon>
        <taxon>Metazoa</taxon>
        <taxon>Ecdysozoa</taxon>
        <taxon>Arthropoda</taxon>
        <taxon>Hexapoda</taxon>
        <taxon>Insecta</taxon>
        <taxon>Pterygota</taxon>
        <taxon>Neoptera</taxon>
        <taxon>Endopterygota</taxon>
        <taxon>Diptera</taxon>
        <taxon>Brachycera</taxon>
        <taxon>Muscomorpha</taxon>
        <taxon>Ephydroidea</taxon>
        <taxon>Drosophilidae</taxon>
        <taxon>Drosophila</taxon>
    </lineage>
</organism>
<dbReference type="SUPFAM" id="SSF52540">
    <property type="entry name" value="P-loop containing nucleoside triphosphate hydrolases"/>
    <property type="match status" value="1"/>
</dbReference>
<dbReference type="Proteomes" id="UP000295192">
    <property type="component" value="Unassembled WGS sequence"/>
</dbReference>
<evidence type="ECO:0000313" key="4">
    <source>
        <dbReference type="Proteomes" id="UP000295192"/>
    </source>
</evidence>
<keyword evidence="4" id="KW-1185">Reference proteome</keyword>
<comment type="caution">
    <text evidence="3">The sequence shown here is derived from an EMBL/GenBank/DDBJ whole genome shotgun (WGS) entry which is preliminary data.</text>
</comment>
<comment type="subcellular location">
    <subcellularLocation>
        <location evidence="1">Cytoplasm</location>
    </subcellularLocation>
</comment>
<keyword evidence="2" id="KW-0963">Cytoplasm</keyword>
<dbReference type="EMBL" id="LSRL02000024">
    <property type="protein sequence ID" value="TDG49358.1"/>
    <property type="molecule type" value="Genomic_DNA"/>
</dbReference>
<evidence type="ECO:0000256" key="1">
    <source>
        <dbReference type="ARBA" id="ARBA00004496"/>
    </source>
</evidence>
<reference evidence="3 4" key="1">
    <citation type="journal article" date="2019" name="J. Hered.">
        <title>An Improved Genome Assembly for Drosophila navojoa, the Basal Species in the mojavensis Cluster.</title>
        <authorList>
            <person name="Vanderlinde T."/>
            <person name="Dupim E.G."/>
            <person name="Nazario-Yepiz N.O."/>
            <person name="Carvalho A.B."/>
        </authorList>
    </citation>
    <scope>NUCLEOTIDE SEQUENCE [LARGE SCALE GENOMIC DNA]</scope>
    <source>
        <strain evidence="3">Navoj_Jal97</strain>
        <tissue evidence="3">Whole organism</tissue>
    </source>
</reference>
<dbReference type="PANTHER" id="PTHR45418">
    <property type="entry name" value="CANCER/TESTIS ANTIGEN 55"/>
    <property type="match status" value="1"/>
</dbReference>
<dbReference type="Gene3D" id="3.40.50.300">
    <property type="entry name" value="P-loop containing nucleotide triphosphate hydrolases"/>
    <property type="match status" value="2"/>
</dbReference>